<feature type="region of interest" description="Disordered" evidence="1">
    <location>
        <begin position="199"/>
        <end position="235"/>
    </location>
</feature>
<accession>A0A2T0UN58</accession>
<keyword evidence="4" id="KW-1185">Reference proteome</keyword>
<protein>
    <submittedName>
        <fullName evidence="3">Uncharacterized protein</fullName>
    </submittedName>
</protein>
<evidence type="ECO:0000256" key="2">
    <source>
        <dbReference type="SAM" id="Phobius"/>
    </source>
</evidence>
<feature type="compositionally biased region" description="Basic residues" evidence="1">
    <location>
        <begin position="221"/>
        <end position="235"/>
    </location>
</feature>
<proteinExistence type="predicted"/>
<evidence type="ECO:0000313" key="3">
    <source>
        <dbReference type="EMBL" id="PRY59365.1"/>
    </source>
</evidence>
<dbReference type="AlphaFoldDB" id="A0A2T0UN58"/>
<keyword evidence="2" id="KW-1133">Transmembrane helix</keyword>
<feature type="transmembrane region" description="Helical" evidence="2">
    <location>
        <begin position="34"/>
        <end position="52"/>
    </location>
</feature>
<evidence type="ECO:0000313" key="4">
    <source>
        <dbReference type="Proteomes" id="UP000237822"/>
    </source>
</evidence>
<evidence type="ECO:0000256" key="1">
    <source>
        <dbReference type="SAM" id="MobiDB-lite"/>
    </source>
</evidence>
<feature type="transmembrane region" description="Helical" evidence="2">
    <location>
        <begin position="172"/>
        <end position="190"/>
    </location>
</feature>
<dbReference type="EMBL" id="PVTI01000010">
    <property type="protein sequence ID" value="PRY59365.1"/>
    <property type="molecule type" value="Genomic_DNA"/>
</dbReference>
<reference evidence="3 4" key="1">
    <citation type="submission" date="2018-03" db="EMBL/GenBank/DDBJ databases">
        <title>Genomic Encyclopedia of Archaeal and Bacterial Type Strains, Phase II (KMG-II): from individual species to whole genera.</title>
        <authorList>
            <person name="Goeker M."/>
        </authorList>
    </citation>
    <scope>NUCLEOTIDE SEQUENCE [LARGE SCALE GENOMIC DNA]</scope>
    <source>
        <strain evidence="3 4">ATCC BAA-1496</strain>
    </source>
</reference>
<comment type="caution">
    <text evidence="3">The sequence shown here is derived from an EMBL/GenBank/DDBJ whole genome shotgun (WGS) entry which is preliminary data.</text>
</comment>
<dbReference type="Proteomes" id="UP000237822">
    <property type="component" value="Unassembled WGS sequence"/>
</dbReference>
<organism evidence="3 4">
    <name type="scientific">Knoellia remsis</name>
    <dbReference type="NCBI Taxonomy" id="407159"/>
    <lineage>
        <taxon>Bacteria</taxon>
        <taxon>Bacillati</taxon>
        <taxon>Actinomycetota</taxon>
        <taxon>Actinomycetes</taxon>
        <taxon>Micrococcales</taxon>
        <taxon>Intrasporangiaceae</taxon>
        <taxon>Knoellia</taxon>
    </lineage>
</organism>
<keyword evidence="2" id="KW-0812">Transmembrane</keyword>
<sequence>MGVSGQRGERAVPLPTWVSRLLGWPDDSTDGISWLLWLCAFFSAFGFSFFPIDLNDRNQADSLRSRGEWTTATSSEVRVDYVGGRGGGYHEVDEVRVRLEDGSVDVPLENVNAVSDSIYDDVRQGWQSPTEITGYQPPFDVRVRRDGRGSVVMAMAREDYEYWTQDNSDPEIGLSLGFGGLGVAVVALTLNSLRLRRPSRGQARSRAELRHRVATTGKRAAPPKRGRKGKVSWRA</sequence>
<keyword evidence="2" id="KW-0472">Membrane</keyword>
<name>A0A2T0UN58_9MICO</name>
<gene>
    <name evidence="3" type="ORF">BCF74_110102</name>
</gene>